<dbReference type="AlphaFoldDB" id="Q9XIH9"/>
<evidence type="ECO:0000313" key="2">
    <source>
        <dbReference type="EMBL" id="AAD26952.2"/>
    </source>
</evidence>
<dbReference type="InterPro" id="IPR002156">
    <property type="entry name" value="RNaseH_domain"/>
</dbReference>
<dbReference type="Pfam" id="PF13456">
    <property type="entry name" value="RVT_3"/>
    <property type="match status" value="1"/>
</dbReference>
<dbReference type="InterPro" id="IPR052929">
    <property type="entry name" value="RNase_H-like_EbsB-rel"/>
</dbReference>
<proteinExistence type="predicted"/>
<dbReference type="GO" id="GO:0004523">
    <property type="term" value="F:RNA-DNA hybrid ribonuclease activity"/>
    <property type="evidence" value="ECO:0007669"/>
    <property type="project" value="InterPro"/>
</dbReference>
<name>Q9XIH9_ARATH</name>
<dbReference type="GO" id="GO:0003676">
    <property type="term" value="F:nucleic acid binding"/>
    <property type="evidence" value="ECO:0007669"/>
    <property type="project" value="InterPro"/>
</dbReference>
<reference key="1">
    <citation type="journal article" date="1999" name="Nature">
        <title>Sequence and analysis of chromosome 2 of the plant Arabidopsis thaliana.</title>
        <authorList>
            <person name="Lin X."/>
            <person name="Kaul S."/>
            <person name="Rounsley S."/>
            <person name="Shea T.P."/>
            <person name="Benito M.I."/>
            <person name="Town C.D."/>
            <person name="Fujii C.Y."/>
            <person name="Mason T."/>
            <person name="Bowman C.L."/>
            <person name="Barnstead M."/>
            <person name="Feldblyum T.V."/>
            <person name="Buell C.R."/>
            <person name="Ketchum K.A."/>
            <person name="Lee J."/>
            <person name="Ronning C.M."/>
            <person name="Koo H.L."/>
            <person name="Moffat K.S."/>
            <person name="Cronin L.A."/>
            <person name="Shen M."/>
            <person name="Pai G."/>
            <person name="Van Aken S."/>
            <person name="Umayam L."/>
            <person name="Tallon L.J."/>
            <person name="Gill J.E."/>
            <person name="Adams M.D."/>
            <person name="Carrera A.J."/>
            <person name="Creasy T.H."/>
            <person name="Goodman H.M."/>
            <person name="Somerville C.R."/>
            <person name="Copenhaver G.P."/>
            <person name="Preuss D."/>
            <person name="Nierman W.C."/>
            <person name="White O."/>
            <person name="Eisen J.A."/>
            <person name="Salzberg S.L."/>
            <person name="Fraser C.M."/>
            <person name="Venter J.C."/>
        </authorList>
    </citation>
    <scope>NUCLEOTIDE SEQUENCE [LARGE SCALE GENOMIC DNA]</scope>
    <source>
        <strain>cv. Columbia</strain>
    </source>
</reference>
<dbReference type="PANTHER" id="PTHR47074:SF78">
    <property type="entry name" value="GB|AAF30348.1-RELATED"/>
    <property type="match status" value="1"/>
</dbReference>
<evidence type="ECO:0000259" key="1">
    <source>
        <dbReference type="Pfam" id="PF13456"/>
    </source>
</evidence>
<dbReference type="SUPFAM" id="SSF53098">
    <property type="entry name" value="Ribonuclease H-like"/>
    <property type="match status" value="1"/>
</dbReference>
<dbReference type="EMBL" id="AC007134">
    <property type="protein sequence ID" value="AAD26952.2"/>
    <property type="molecule type" value="Genomic_DNA"/>
</dbReference>
<reference evidence="2" key="3">
    <citation type="submission" date="2002-02" db="EMBL/GenBank/DDBJ databases">
        <authorList>
            <person name="Town C.D."/>
            <person name="Kaul S."/>
        </authorList>
    </citation>
    <scope>NUCLEOTIDE SEQUENCE</scope>
</reference>
<dbReference type="PIR" id="F84536">
    <property type="entry name" value="F84536"/>
</dbReference>
<accession>Q9XIH9</accession>
<reference evidence="2" key="2">
    <citation type="submission" date="2000-03" db="EMBL/GenBank/DDBJ databases">
        <authorList>
            <person name="Lin X."/>
            <person name="Kaul S."/>
            <person name="Shea T.P."/>
            <person name="Fujii C.Y."/>
            <person name="Shen M."/>
            <person name="VanAken S.E."/>
            <person name="Barnstead M.E."/>
            <person name="Mason T.M."/>
            <person name="Bowman C.L."/>
            <person name="Ronning C.M."/>
            <person name="Benito M.-I."/>
            <person name="Carrera A.J."/>
            <person name="Creasy T.H."/>
            <person name="Buell C.R."/>
            <person name="Town C.D."/>
            <person name="Nierman W.C."/>
            <person name="Fraser C.M."/>
            <person name="Venter J.C."/>
        </authorList>
    </citation>
    <scope>NUCLEOTIDE SEQUENCE</scope>
</reference>
<dbReference type="InterPro" id="IPR044730">
    <property type="entry name" value="RNase_H-like_dom_plant"/>
</dbReference>
<dbReference type="ExpressionAtlas" id="Q9XIH9">
    <property type="expression patterns" value="differential"/>
</dbReference>
<dbReference type="Gene3D" id="3.30.420.10">
    <property type="entry name" value="Ribonuclease H-like superfamily/Ribonuclease H"/>
    <property type="match status" value="1"/>
</dbReference>
<organism evidence="2">
    <name type="scientific">Arabidopsis thaliana</name>
    <name type="common">Mouse-ear cress</name>
    <dbReference type="NCBI Taxonomy" id="3702"/>
    <lineage>
        <taxon>Eukaryota</taxon>
        <taxon>Viridiplantae</taxon>
        <taxon>Streptophyta</taxon>
        <taxon>Embryophyta</taxon>
        <taxon>Tracheophyta</taxon>
        <taxon>Spermatophyta</taxon>
        <taxon>Magnoliopsida</taxon>
        <taxon>eudicotyledons</taxon>
        <taxon>Gunneridae</taxon>
        <taxon>Pentapetalae</taxon>
        <taxon>rosids</taxon>
        <taxon>malvids</taxon>
        <taxon>Brassicales</taxon>
        <taxon>Brassicaceae</taxon>
        <taxon>Camelineae</taxon>
        <taxon>Arabidopsis</taxon>
    </lineage>
</organism>
<dbReference type="InterPro" id="IPR036397">
    <property type="entry name" value="RNaseH_sf"/>
</dbReference>
<dbReference type="PANTHER" id="PTHR47074">
    <property type="entry name" value="BNAC02G40300D PROTEIN"/>
    <property type="match status" value="1"/>
</dbReference>
<protein>
    <submittedName>
        <fullName evidence="2">Uncharacterized protein At2g16100</fullName>
    </submittedName>
</protein>
<dbReference type="CDD" id="cd06222">
    <property type="entry name" value="RNase_H_like"/>
    <property type="match status" value="1"/>
</dbReference>
<feature type="domain" description="RNase H type-1" evidence="1">
    <location>
        <begin position="113"/>
        <end position="219"/>
    </location>
</feature>
<sequence length="250" mass="29636">MKFSLKKVNKIRVILHMALSPRTSQFHQLPLWILWRIWKSRNVLYFQRRHIPWEITLRLAQTDAHEYTEANTVAQINTRSRGVREEDNHDRWRRPEEDGSNATLMAHSLMVIKAGWVVRDSNGSYLLAGQAIGRKVDNALESEIQALIISMQHCWSHGYKRVCFEEDNNMLFDLINGSKVHFGVHNWIRDIHWWSRKFESIHFNWIRRHHNTPADIFAKGTLQNQSLFLNHFWVPNVITYAVHCDYTADL</sequence>
<dbReference type="InterPro" id="IPR012337">
    <property type="entry name" value="RNaseH-like_sf"/>
</dbReference>